<name>A0A9Q0YT50_HOLLE</name>
<sequence length="735" mass="83074">MEASSRKRPNKRTKGLSTPQRKARRAQKRREYNKQRIILNSEQYQRWLSVRERLGVQSDSEVMKVVLDRFELPVSAVQTSTPIKGQVPKLGSFESDFEADDEDEQPLLSQLESDDMPSTSGGGAATTIEKGSVMETVGHIPTPSTSMESTSIQDQSLDISVEYTRKGDYVYTMESESEDSDISWEESNSEEEQSWSDISEDLNENHPEGRVPFTVDDVFEAEERDSLDVGSEDEGAGQSAASTEEIIADQTCIAYSKSILQVLVEIPVATCIVQACQSVPQIKQKKIGTALRFTWECDFGHISKKWDSQPKVKRNFAGDLGLSAAILFSGNNYSKVKMLFKCLNLGICNSTLHWYAQRTYTCPAINEYWEGLQREILDARSGQEVVISGDGRNDSPGFSAQYCTYTTMDYHTNDILHVAVVDKREVGLKSPNMEKAAFISSLQFLQENNLKVKEVVTDAHPSIRAYLKQQPDIYHSSDVWHGAKNIGKKLAEVSKKAANRPLLQWTGDVTRHFWYCCSKADGDRMKLLSRWKGLLHHVTGKHEWVFGDGGGPAQCEHGPLPESWKMKTIAEGSPAHIALREIVLDQRLINSFDYYTKFRHTGLLENFQSHILAYAAKRFAYSYPSYKARNLLAAIDFQKHKDRRQLVGADGTPKYRRLFHKGSERWGIVPEKEAKTFSYIPELMKNVFVRRLQDPSSERSSVVLGEDDPRRMAPTIAPSQPPPTDVLVQEHESRF</sequence>
<proteinExistence type="predicted"/>
<dbReference type="EMBL" id="JAIZAY010000016">
    <property type="protein sequence ID" value="KAJ8026489.1"/>
    <property type="molecule type" value="Genomic_DNA"/>
</dbReference>
<dbReference type="PANTHER" id="PTHR31751">
    <property type="entry name" value="SI:CH211-108C17.2-RELATED-RELATED"/>
    <property type="match status" value="1"/>
</dbReference>
<dbReference type="OrthoDB" id="6155112at2759"/>
<gene>
    <name evidence="2" type="ORF">HOLleu_31320</name>
</gene>
<reference evidence="2" key="1">
    <citation type="submission" date="2021-10" db="EMBL/GenBank/DDBJ databases">
        <title>Tropical sea cucumber genome reveals ecological adaptation and Cuvierian tubules defense mechanism.</title>
        <authorList>
            <person name="Chen T."/>
        </authorList>
    </citation>
    <scope>NUCLEOTIDE SEQUENCE</scope>
    <source>
        <strain evidence="2">Nanhai2018</strain>
        <tissue evidence="2">Muscle</tissue>
    </source>
</reference>
<accession>A0A9Q0YT50</accession>
<evidence type="ECO:0000256" key="1">
    <source>
        <dbReference type="SAM" id="MobiDB-lite"/>
    </source>
</evidence>
<dbReference type="PANTHER" id="PTHR31751:SF7">
    <property type="entry name" value="THAP-TYPE DOMAIN-CONTAINING PROTEIN"/>
    <property type="match status" value="1"/>
</dbReference>
<feature type="compositionally biased region" description="Acidic residues" evidence="1">
    <location>
        <begin position="175"/>
        <end position="202"/>
    </location>
</feature>
<dbReference type="AlphaFoldDB" id="A0A9Q0YT50"/>
<keyword evidence="3" id="KW-1185">Reference proteome</keyword>
<comment type="caution">
    <text evidence="2">The sequence shown here is derived from an EMBL/GenBank/DDBJ whole genome shotgun (WGS) entry which is preliminary data.</text>
</comment>
<dbReference type="Proteomes" id="UP001152320">
    <property type="component" value="Chromosome 16"/>
</dbReference>
<feature type="region of interest" description="Disordered" evidence="1">
    <location>
        <begin position="699"/>
        <end position="735"/>
    </location>
</feature>
<feature type="region of interest" description="Disordered" evidence="1">
    <location>
        <begin position="1"/>
        <end position="32"/>
    </location>
</feature>
<evidence type="ECO:0000313" key="2">
    <source>
        <dbReference type="EMBL" id="KAJ8026489.1"/>
    </source>
</evidence>
<feature type="region of interest" description="Disordered" evidence="1">
    <location>
        <begin position="173"/>
        <end position="211"/>
    </location>
</feature>
<evidence type="ECO:0000313" key="3">
    <source>
        <dbReference type="Proteomes" id="UP001152320"/>
    </source>
</evidence>
<feature type="compositionally biased region" description="Basic residues" evidence="1">
    <location>
        <begin position="1"/>
        <end position="14"/>
    </location>
</feature>
<protein>
    <submittedName>
        <fullName evidence="2">Uncharacterized protein</fullName>
    </submittedName>
</protein>
<organism evidence="2 3">
    <name type="scientific">Holothuria leucospilota</name>
    <name type="common">Black long sea cucumber</name>
    <name type="synonym">Mertensiothuria leucospilota</name>
    <dbReference type="NCBI Taxonomy" id="206669"/>
    <lineage>
        <taxon>Eukaryota</taxon>
        <taxon>Metazoa</taxon>
        <taxon>Echinodermata</taxon>
        <taxon>Eleutherozoa</taxon>
        <taxon>Echinozoa</taxon>
        <taxon>Holothuroidea</taxon>
        <taxon>Aspidochirotacea</taxon>
        <taxon>Aspidochirotida</taxon>
        <taxon>Holothuriidae</taxon>
        <taxon>Holothuria</taxon>
    </lineage>
</organism>